<reference evidence="2 3" key="1">
    <citation type="submission" date="2014-09" db="EMBL/GenBank/DDBJ databases">
        <title>Draft genome of Bradyrhizobium japonicum Is-34.</title>
        <authorList>
            <person name="Tsurumaru H."/>
            <person name="Yamakawa T."/>
            <person name="Hashimoto S."/>
            <person name="Okizaki K."/>
            <person name="Kanesaki Y."/>
            <person name="Yoshikawa H."/>
            <person name="Yajima S."/>
        </authorList>
    </citation>
    <scope>NUCLEOTIDE SEQUENCE [LARGE SCALE GENOMIC DNA]</scope>
    <source>
        <strain evidence="2 3">Is-34</strain>
    </source>
</reference>
<dbReference type="EMBL" id="JRPN01000024">
    <property type="protein sequence ID" value="KGT75879.1"/>
    <property type="molecule type" value="Genomic_DNA"/>
</dbReference>
<dbReference type="InterPro" id="IPR024983">
    <property type="entry name" value="CHAT_dom"/>
</dbReference>
<dbReference type="Proteomes" id="UP000030377">
    <property type="component" value="Unassembled WGS sequence"/>
</dbReference>
<organism evidence="2 3">
    <name type="scientific">Bradyrhizobium japonicum</name>
    <dbReference type="NCBI Taxonomy" id="375"/>
    <lineage>
        <taxon>Bacteria</taxon>
        <taxon>Pseudomonadati</taxon>
        <taxon>Pseudomonadota</taxon>
        <taxon>Alphaproteobacteria</taxon>
        <taxon>Hyphomicrobiales</taxon>
        <taxon>Nitrobacteraceae</taxon>
        <taxon>Bradyrhizobium</taxon>
    </lineage>
</organism>
<evidence type="ECO:0000259" key="1">
    <source>
        <dbReference type="Pfam" id="PF12770"/>
    </source>
</evidence>
<comment type="caution">
    <text evidence="2">The sequence shown here is derived from an EMBL/GenBank/DDBJ whole genome shotgun (WGS) entry which is preliminary data.</text>
</comment>
<proteinExistence type="predicted"/>
<evidence type="ECO:0000313" key="3">
    <source>
        <dbReference type="Proteomes" id="UP000030377"/>
    </source>
</evidence>
<feature type="domain" description="CHAT" evidence="1">
    <location>
        <begin position="16"/>
        <end position="159"/>
    </location>
</feature>
<dbReference type="AlphaFoldDB" id="A0A0A3XRF9"/>
<dbReference type="Pfam" id="PF12770">
    <property type="entry name" value="CHAT"/>
    <property type="match status" value="1"/>
</dbReference>
<evidence type="ECO:0000313" key="2">
    <source>
        <dbReference type="EMBL" id="KGT75879.1"/>
    </source>
</evidence>
<gene>
    <name evidence="2" type="ORF">MA20_32370</name>
</gene>
<accession>A0A0A3XRF9</accession>
<sequence length="592" mass="66184">MVENAAGPIGRTYSFEEELRWMESQLALGSERLINPTVRQLSNSLLAHKPDVIHLTGVDLHQGQSLRLIEKAESGIDGLLMAGVDSPIDEVDHSQLGKALNPRGYVGAQLVVLNFFNSAGRVAAATVEEGAQAALGFQDRVDDEIAERFLAAFYREWRSQSWDLLDGFRKAFEIIRHSTVLHAAGIVLWTAKGLISPAAVTQNNPETITAKTQAADTAKKSSDKSVTVNLHEFLDVRVQAPRSVNYSTMHGGKRLFTTFTLYRKAKGALPPIHIEIVLQAGSDSFPFRKTVRMEDADWELPLADYIHLPLMSQALREVRETMRTGLFYRVTCGKEEIVCDTAEVMICPIDEWQWDPKDDSRWLGAFVLPRDPAVLEIVDVAQKYLAALQDDSTAGFDGYQSVDPELDDPEIGVEMQVRALWCSLAFEMSVAYVNPPPVFSEQSQRLRSPSEVVRGKRGTCIDLALMLAACLEYVDIYPVVFVLKDHAFPGFWRSEEAYERFLSMTDVTGPETPDGTPATAEEFTTYEDVLRHVRAGDLVPIETVLLTRRMSFREAIEEGMENLKDRNNFAAILDVHRDRRKITPLPIIASQA</sequence>
<protein>
    <recommendedName>
        <fullName evidence="1">CHAT domain-containing protein</fullName>
    </recommendedName>
</protein>
<name>A0A0A3XRF9_BRAJP</name>